<evidence type="ECO:0000256" key="1">
    <source>
        <dbReference type="SAM" id="MobiDB-lite"/>
    </source>
</evidence>
<feature type="region of interest" description="Disordered" evidence="1">
    <location>
        <begin position="1"/>
        <end position="34"/>
    </location>
</feature>
<dbReference type="PANTHER" id="PTHR35569">
    <property type="entry name" value="CYANAMIDE HYDRATASE DDI2-RELATED"/>
    <property type="match status" value="1"/>
</dbReference>
<feature type="domain" description="HD" evidence="2">
    <location>
        <begin position="51"/>
        <end position="153"/>
    </location>
</feature>
<reference evidence="3 4" key="1">
    <citation type="submission" date="2023-08" db="EMBL/GenBank/DDBJ databases">
        <title>Black Yeasts Isolated from many extreme environments.</title>
        <authorList>
            <person name="Coleine C."/>
            <person name="Stajich J.E."/>
            <person name="Selbmann L."/>
        </authorList>
    </citation>
    <scope>NUCLEOTIDE SEQUENCE [LARGE SCALE GENOMIC DNA]</scope>
    <source>
        <strain evidence="3 4">CCFEE 5935</strain>
    </source>
</reference>
<evidence type="ECO:0000313" key="4">
    <source>
        <dbReference type="Proteomes" id="UP001337655"/>
    </source>
</evidence>
<gene>
    <name evidence="3" type="ORF">LTR77_008577</name>
</gene>
<dbReference type="InterPro" id="IPR003607">
    <property type="entry name" value="HD/PDEase_dom"/>
</dbReference>
<comment type="caution">
    <text evidence="3">The sequence shown here is derived from an EMBL/GenBank/DDBJ whole genome shotgun (WGS) entry which is preliminary data.</text>
</comment>
<sequence length="224" mass="24681">MAEIKTSFRGARSFLDGDGSSSDPNPSCVPPDSLSQAAHAVARSELHLDILNHSLRTFVYAVAISEREDLPWHEQENLPLLFTAAIFHDMGTTTSCDGPQRFEVEGADAAVSFLNQHEIPEAKKHEVWVAIAVHTCSGIAERISTLARAIRLAVLVDFKRSDMVELLGSEMIDQVEQVLPRGAPEKVLGDAVVEQATRQPTTWPGQLARSTREHSDWQGVNKEF</sequence>
<dbReference type="SUPFAM" id="SSF109604">
    <property type="entry name" value="HD-domain/PDEase-like"/>
    <property type="match status" value="1"/>
</dbReference>
<dbReference type="GeneID" id="89929910"/>
<dbReference type="RefSeq" id="XP_064656269.1">
    <property type="nucleotide sequence ID" value="XM_064805809.1"/>
</dbReference>
<organism evidence="3 4">
    <name type="scientific">Saxophila tyrrhenica</name>
    <dbReference type="NCBI Taxonomy" id="1690608"/>
    <lineage>
        <taxon>Eukaryota</taxon>
        <taxon>Fungi</taxon>
        <taxon>Dikarya</taxon>
        <taxon>Ascomycota</taxon>
        <taxon>Pezizomycotina</taxon>
        <taxon>Dothideomycetes</taxon>
        <taxon>Dothideomycetidae</taxon>
        <taxon>Mycosphaerellales</taxon>
        <taxon>Extremaceae</taxon>
        <taxon>Saxophila</taxon>
    </lineage>
</organism>
<evidence type="ECO:0000259" key="2">
    <source>
        <dbReference type="Pfam" id="PF01966"/>
    </source>
</evidence>
<evidence type="ECO:0000313" key="3">
    <source>
        <dbReference type="EMBL" id="KAK5166316.1"/>
    </source>
</evidence>
<protein>
    <recommendedName>
        <fullName evidence="2">HD domain-containing protein</fullName>
    </recommendedName>
</protein>
<name>A0AAV9P247_9PEZI</name>
<proteinExistence type="predicted"/>
<dbReference type="Pfam" id="PF01966">
    <property type="entry name" value="HD"/>
    <property type="match status" value="1"/>
</dbReference>
<keyword evidence="4" id="KW-1185">Reference proteome</keyword>
<dbReference type="Proteomes" id="UP001337655">
    <property type="component" value="Unassembled WGS sequence"/>
</dbReference>
<accession>A0AAV9P247</accession>
<dbReference type="PANTHER" id="PTHR35569:SF1">
    <property type="entry name" value="CYANAMIDE HYDRATASE DDI2-RELATED"/>
    <property type="match status" value="1"/>
</dbReference>
<feature type="compositionally biased region" description="Basic and acidic residues" evidence="1">
    <location>
        <begin position="210"/>
        <end position="224"/>
    </location>
</feature>
<dbReference type="InterPro" id="IPR006674">
    <property type="entry name" value="HD_domain"/>
</dbReference>
<dbReference type="AlphaFoldDB" id="A0AAV9P247"/>
<dbReference type="CDD" id="cd00077">
    <property type="entry name" value="HDc"/>
    <property type="match status" value="1"/>
</dbReference>
<dbReference type="Gene3D" id="1.10.3210.10">
    <property type="entry name" value="Hypothetical protein af1432"/>
    <property type="match status" value="1"/>
</dbReference>
<dbReference type="EMBL" id="JAVRRT010000014">
    <property type="protein sequence ID" value="KAK5166316.1"/>
    <property type="molecule type" value="Genomic_DNA"/>
</dbReference>
<feature type="region of interest" description="Disordered" evidence="1">
    <location>
        <begin position="202"/>
        <end position="224"/>
    </location>
</feature>